<dbReference type="Pfam" id="PF06832">
    <property type="entry name" value="BiPBP_C"/>
    <property type="match status" value="1"/>
</dbReference>
<evidence type="ECO:0000259" key="15">
    <source>
        <dbReference type="Pfam" id="PF06832"/>
    </source>
</evidence>
<evidence type="ECO:0000256" key="11">
    <source>
        <dbReference type="ARBA" id="ARBA00049902"/>
    </source>
</evidence>
<dbReference type="EC" id="2.4.99.28" evidence="10"/>
<dbReference type="NCBIfam" id="TIGR02073">
    <property type="entry name" value="PBP_1c"/>
    <property type="match status" value="1"/>
</dbReference>
<evidence type="ECO:0000256" key="2">
    <source>
        <dbReference type="ARBA" id="ARBA00007090"/>
    </source>
</evidence>
<dbReference type="SUPFAM" id="SSF53955">
    <property type="entry name" value="Lysozyme-like"/>
    <property type="match status" value="1"/>
</dbReference>
<keyword evidence="8" id="KW-0378">Hydrolase</keyword>
<dbReference type="InterPro" id="IPR050396">
    <property type="entry name" value="Glycosyltr_51/Transpeptidase"/>
</dbReference>
<dbReference type="GO" id="GO:0008658">
    <property type="term" value="F:penicillin binding"/>
    <property type="evidence" value="ECO:0007669"/>
    <property type="project" value="InterPro"/>
</dbReference>
<evidence type="ECO:0000256" key="7">
    <source>
        <dbReference type="ARBA" id="ARBA00022679"/>
    </source>
</evidence>
<keyword evidence="6" id="KW-0328">Glycosyltransferase</keyword>
<keyword evidence="9" id="KW-0511">Multifunctional enzyme</keyword>
<dbReference type="AlphaFoldDB" id="A0A6P2IZY3"/>
<evidence type="ECO:0000256" key="6">
    <source>
        <dbReference type="ARBA" id="ARBA00022676"/>
    </source>
</evidence>
<dbReference type="InterPro" id="IPR001264">
    <property type="entry name" value="Glyco_trans_51"/>
</dbReference>
<evidence type="ECO:0000313" key="16">
    <source>
        <dbReference type="EMBL" id="VWB36861.1"/>
    </source>
</evidence>
<proteinExistence type="inferred from homology"/>
<dbReference type="Gene3D" id="1.10.3810.10">
    <property type="entry name" value="Biosynthetic peptidoglycan transglycosylase-like"/>
    <property type="match status" value="1"/>
</dbReference>
<accession>A0A6P2IZY3</accession>
<dbReference type="InterPro" id="IPR036950">
    <property type="entry name" value="PBP_transglycosylase"/>
</dbReference>
<feature type="domain" description="Penicillin-binding protein transpeptidase" evidence="13">
    <location>
        <begin position="347"/>
        <end position="565"/>
    </location>
</feature>
<evidence type="ECO:0000256" key="9">
    <source>
        <dbReference type="ARBA" id="ARBA00023268"/>
    </source>
</evidence>
<keyword evidence="4" id="KW-0121">Carboxypeptidase</keyword>
<dbReference type="InterPro" id="IPR009647">
    <property type="entry name" value="PBP_C"/>
</dbReference>
<evidence type="ECO:0000313" key="17">
    <source>
        <dbReference type="Proteomes" id="UP000494170"/>
    </source>
</evidence>
<dbReference type="Gene3D" id="3.40.710.10">
    <property type="entry name" value="DD-peptidase/beta-lactamase superfamily"/>
    <property type="match status" value="1"/>
</dbReference>
<dbReference type="Pfam" id="PF00912">
    <property type="entry name" value="Transgly"/>
    <property type="match status" value="1"/>
</dbReference>
<evidence type="ECO:0000256" key="5">
    <source>
        <dbReference type="ARBA" id="ARBA00022670"/>
    </source>
</evidence>
<gene>
    <name evidence="16" type="ORF">BLA6863_01616</name>
</gene>
<dbReference type="GO" id="GO:0006508">
    <property type="term" value="P:proteolysis"/>
    <property type="evidence" value="ECO:0007669"/>
    <property type="project" value="UniProtKB-KW"/>
</dbReference>
<sequence>MTGRAGCEERPRVADDVSVRRRVLHRAGRWLHRWQNWIAGALLVFGALAACRLWPHPPLRDWKPSSVAVTDAQGRLLRLTLAKDDRYRLWVPLDRMSPQLVEAVMLHEDRWFWWHPGFNPYGLARGAWITYVRGGNPQGGSTLTMQLARSLWRLNTRTPAGKLEQVARAVQLELFYSKRQILEAYLNDAPYGRNVEGAGTASVVYFDRMPDALTLPEALALAVIPQDPARRVRGGQDEINRALAASRNRLYARWLTKHPGDASFKPLFALPLAMRPLSALPFDAPHAVDQALAARSAWRTTSSAAAHDSDADARLVTTLDLDLQRTLERQIARYVARNDTRGVRNAAAILVDTRDMGVKALVGSANFFDRTIDGQVNGTLARRSPGSTLKPFIYALGFDQGVLHPQTVLRDVPTAFGPYAPENFDGHFLGPITATDALNRSRNVPAVWVASQLKSPDLYRFLQEAGVRRLASAQHYGLALVLGGGEVTMQDLAALYAMLANRGEFRPLRLRADEPALPGRRLLSAEASYMTMDMLRQHLRPDETSGAQPSSVPVYWKTGTSWSFRDAWTAGVFGPYVLVVWVGNFDNSTNTAFVGVDAAAPLFFQVVDALNAERTLVEPPRAMPPKLKRVRICLASGDLPNEWCPQQGWTWFIPGTSPIRVSTVHRPVVIDDATGKAACPPYDGKRTHTEIFEFWPSDLQQVFVQAGIPRRRPPQNAECRDAGQVEGDPPRITSPLRGSTYAMRVKSTEETRIAFNATADASAHALYWFVNDAFVGRSAPGDALFWQPRTAGSYTVRVVDDHGRSDQRPLGVGLEQ</sequence>
<dbReference type="GO" id="GO:0004180">
    <property type="term" value="F:carboxypeptidase activity"/>
    <property type="evidence" value="ECO:0007669"/>
    <property type="project" value="UniProtKB-KW"/>
</dbReference>
<comment type="similarity">
    <text evidence="3">In the N-terminal section; belongs to the glycosyltransferase 51 family.</text>
</comment>
<feature type="domain" description="Glycosyl transferase family 51" evidence="14">
    <location>
        <begin position="83"/>
        <end position="231"/>
    </location>
</feature>
<evidence type="ECO:0000259" key="13">
    <source>
        <dbReference type="Pfam" id="PF00905"/>
    </source>
</evidence>
<evidence type="ECO:0000256" key="3">
    <source>
        <dbReference type="ARBA" id="ARBA00007739"/>
    </source>
</evidence>
<reference evidence="16 17" key="1">
    <citation type="submission" date="2019-09" db="EMBL/GenBank/DDBJ databases">
        <authorList>
            <person name="Depoorter E."/>
        </authorList>
    </citation>
    <scope>NUCLEOTIDE SEQUENCE [LARGE SCALE GENOMIC DNA]</scope>
    <source>
        <strain evidence="16">LMG 6863</strain>
    </source>
</reference>
<dbReference type="GO" id="GO:0009252">
    <property type="term" value="P:peptidoglycan biosynthetic process"/>
    <property type="evidence" value="ECO:0007669"/>
    <property type="project" value="UniProtKB-UniPathway"/>
</dbReference>
<dbReference type="InterPro" id="IPR001460">
    <property type="entry name" value="PCN-bd_Tpept"/>
</dbReference>
<evidence type="ECO:0000256" key="8">
    <source>
        <dbReference type="ARBA" id="ARBA00022801"/>
    </source>
</evidence>
<dbReference type="PANTHER" id="PTHR32282">
    <property type="entry name" value="BINDING PROTEIN TRANSPEPTIDASE, PUTATIVE-RELATED"/>
    <property type="match status" value="1"/>
</dbReference>
<dbReference type="SUPFAM" id="SSF56601">
    <property type="entry name" value="beta-lactamase/transpeptidase-like"/>
    <property type="match status" value="1"/>
</dbReference>
<dbReference type="PANTHER" id="PTHR32282:SF15">
    <property type="entry name" value="PENICILLIN-BINDING PROTEIN 1C"/>
    <property type="match status" value="1"/>
</dbReference>
<feature type="domain" description="Penicillin-binding C-terminal" evidence="15">
    <location>
        <begin position="722"/>
        <end position="807"/>
    </location>
</feature>
<comment type="catalytic activity">
    <reaction evidence="11">
        <text>[GlcNAc-(1-&gt;4)-Mur2Ac(oyl-L-Ala-gamma-D-Glu-L-Lys-D-Ala-D-Ala)](n)-di-trans,octa-cis-undecaprenyl diphosphate + beta-D-GlcNAc-(1-&gt;4)-Mur2Ac(oyl-L-Ala-gamma-D-Glu-L-Lys-D-Ala-D-Ala)-di-trans,octa-cis-undecaprenyl diphosphate = [GlcNAc-(1-&gt;4)-Mur2Ac(oyl-L-Ala-gamma-D-Glu-L-Lys-D-Ala-D-Ala)](n+1)-di-trans,octa-cis-undecaprenyl diphosphate + di-trans,octa-cis-undecaprenyl diphosphate + H(+)</text>
        <dbReference type="Rhea" id="RHEA:23708"/>
        <dbReference type="Rhea" id="RHEA-COMP:9602"/>
        <dbReference type="Rhea" id="RHEA-COMP:9603"/>
        <dbReference type="ChEBI" id="CHEBI:15378"/>
        <dbReference type="ChEBI" id="CHEBI:58405"/>
        <dbReference type="ChEBI" id="CHEBI:60033"/>
        <dbReference type="ChEBI" id="CHEBI:78435"/>
        <dbReference type="EC" id="2.4.99.28"/>
    </reaction>
</comment>
<dbReference type="GO" id="GO:0030288">
    <property type="term" value="C:outer membrane-bounded periplasmic space"/>
    <property type="evidence" value="ECO:0007669"/>
    <property type="project" value="TreeGrafter"/>
</dbReference>
<evidence type="ECO:0000256" key="1">
    <source>
        <dbReference type="ARBA" id="ARBA00004752"/>
    </source>
</evidence>
<dbReference type="Proteomes" id="UP000494170">
    <property type="component" value="Unassembled WGS sequence"/>
</dbReference>
<protein>
    <recommendedName>
        <fullName evidence="10">peptidoglycan glycosyltransferase</fullName>
        <ecNumber evidence="10">2.4.99.28</ecNumber>
    </recommendedName>
</protein>
<keyword evidence="7" id="KW-0808">Transferase</keyword>
<comment type="similarity">
    <text evidence="2">In the C-terminal section; belongs to the transpeptidase family.</text>
</comment>
<dbReference type="UniPathway" id="UPA00219"/>
<comment type="pathway">
    <text evidence="1">Cell wall biogenesis; peptidoglycan biosynthesis.</text>
</comment>
<keyword evidence="5" id="KW-0645">Protease</keyword>
<evidence type="ECO:0000256" key="10">
    <source>
        <dbReference type="ARBA" id="ARBA00044770"/>
    </source>
</evidence>
<evidence type="ECO:0000256" key="12">
    <source>
        <dbReference type="SAM" id="MobiDB-lite"/>
    </source>
</evidence>
<organism evidence="16 17">
    <name type="scientific">Burkholderia lata (strain ATCC 17760 / DSM 23089 / LMG 22485 / NCIMB 9086 / R18194 / 383)</name>
    <dbReference type="NCBI Taxonomy" id="482957"/>
    <lineage>
        <taxon>Bacteria</taxon>
        <taxon>Pseudomonadati</taxon>
        <taxon>Pseudomonadota</taxon>
        <taxon>Betaproteobacteria</taxon>
        <taxon>Burkholderiales</taxon>
        <taxon>Burkholderiaceae</taxon>
        <taxon>Burkholderia</taxon>
        <taxon>Burkholderia cepacia complex</taxon>
    </lineage>
</organism>
<feature type="region of interest" description="Disordered" evidence="12">
    <location>
        <begin position="711"/>
        <end position="736"/>
    </location>
</feature>
<dbReference type="GO" id="GO:0008955">
    <property type="term" value="F:peptidoglycan glycosyltransferase activity"/>
    <property type="evidence" value="ECO:0007669"/>
    <property type="project" value="UniProtKB-EC"/>
</dbReference>
<evidence type="ECO:0000259" key="14">
    <source>
        <dbReference type="Pfam" id="PF00912"/>
    </source>
</evidence>
<evidence type="ECO:0000256" key="4">
    <source>
        <dbReference type="ARBA" id="ARBA00022645"/>
    </source>
</evidence>
<name>A0A6P2IZY3_BURL3</name>
<dbReference type="EMBL" id="CABVPY010000008">
    <property type="protein sequence ID" value="VWB36861.1"/>
    <property type="molecule type" value="Genomic_DNA"/>
</dbReference>
<dbReference type="InterPro" id="IPR012338">
    <property type="entry name" value="Beta-lactam/transpept-like"/>
</dbReference>
<dbReference type="InterPro" id="IPR011815">
    <property type="entry name" value="PBP_1c"/>
</dbReference>
<dbReference type="InterPro" id="IPR023346">
    <property type="entry name" value="Lysozyme-like_dom_sf"/>
</dbReference>
<dbReference type="Pfam" id="PF00905">
    <property type="entry name" value="Transpeptidase"/>
    <property type="match status" value="1"/>
</dbReference>